<protein>
    <submittedName>
        <fullName evidence="2">Uncharacterized protein</fullName>
    </submittedName>
</protein>
<feature type="region of interest" description="Disordered" evidence="1">
    <location>
        <begin position="1"/>
        <end position="25"/>
    </location>
</feature>
<dbReference type="EMBL" id="NBNE01000736">
    <property type="protein sequence ID" value="OWZ17548.1"/>
    <property type="molecule type" value="Genomic_DNA"/>
</dbReference>
<name>A0A225WJX4_9STRA</name>
<evidence type="ECO:0000313" key="3">
    <source>
        <dbReference type="Proteomes" id="UP000198211"/>
    </source>
</evidence>
<organism evidence="2 3">
    <name type="scientific">Phytophthora megakarya</name>
    <dbReference type="NCBI Taxonomy" id="4795"/>
    <lineage>
        <taxon>Eukaryota</taxon>
        <taxon>Sar</taxon>
        <taxon>Stramenopiles</taxon>
        <taxon>Oomycota</taxon>
        <taxon>Peronosporomycetes</taxon>
        <taxon>Peronosporales</taxon>
        <taxon>Peronosporaceae</taxon>
        <taxon>Phytophthora</taxon>
    </lineage>
</organism>
<feature type="compositionally biased region" description="Polar residues" evidence="1">
    <location>
        <begin position="15"/>
        <end position="25"/>
    </location>
</feature>
<feature type="compositionally biased region" description="Basic and acidic residues" evidence="1">
    <location>
        <begin position="1"/>
        <end position="13"/>
    </location>
</feature>
<dbReference type="Proteomes" id="UP000198211">
    <property type="component" value="Unassembled WGS sequence"/>
</dbReference>
<comment type="caution">
    <text evidence="2">The sequence shown here is derived from an EMBL/GenBank/DDBJ whole genome shotgun (WGS) entry which is preliminary data.</text>
</comment>
<reference evidence="3" key="1">
    <citation type="submission" date="2017-03" db="EMBL/GenBank/DDBJ databases">
        <title>Phytopthora megakarya and P. palmivora, two closely related causual agents of cacao black pod achieved similar genome size and gene model numbers by different mechanisms.</title>
        <authorList>
            <person name="Ali S."/>
            <person name="Shao J."/>
            <person name="Larry D.J."/>
            <person name="Kronmiller B."/>
            <person name="Shen D."/>
            <person name="Strem M.D."/>
            <person name="Melnick R.L."/>
            <person name="Guiltinan M.J."/>
            <person name="Tyler B.M."/>
            <person name="Meinhardt L.W."/>
            <person name="Bailey B.A."/>
        </authorList>
    </citation>
    <scope>NUCLEOTIDE SEQUENCE [LARGE SCALE GENOMIC DNA]</scope>
    <source>
        <strain evidence="3">zdho120</strain>
    </source>
</reference>
<dbReference type="OrthoDB" id="128523at2759"/>
<evidence type="ECO:0000313" key="2">
    <source>
        <dbReference type="EMBL" id="OWZ17548.1"/>
    </source>
</evidence>
<gene>
    <name evidence="2" type="ORF">PHMEG_0008500</name>
</gene>
<accession>A0A225WJX4</accession>
<evidence type="ECO:0000256" key="1">
    <source>
        <dbReference type="SAM" id="MobiDB-lite"/>
    </source>
</evidence>
<dbReference type="AlphaFoldDB" id="A0A225WJX4"/>
<proteinExistence type="predicted"/>
<keyword evidence="3" id="KW-1185">Reference proteome</keyword>
<sequence length="78" mass="8529">MDRYLAEEREANKDPATTQLQHQGSQDVEIEYIRSPGHFPTSAQATVATSAAGSTSSTMVERVRISAISELKEFTGKD</sequence>